<gene>
    <name evidence="1" type="ORF">BJ138DRAFT_1153356</name>
</gene>
<dbReference type="Proteomes" id="UP000790377">
    <property type="component" value="Unassembled WGS sequence"/>
</dbReference>
<protein>
    <submittedName>
        <fullName evidence="1">Uncharacterized protein</fullName>
    </submittedName>
</protein>
<evidence type="ECO:0000313" key="1">
    <source>
        <dbReference type="EMBL" id="KAH7910247.1"/>
    </source>
</evidence>
<dbReference type="EMBL" id="MU267721">
    <property type="protein sequence ID" value="KAH7910247.1"/>
    <property type="molecule type" value="Genomic_DNA"/>
</dbReference>
<proteinExistence type="predicted"/>
<sequence>MSGEISTDAQFVARNISYAAGAALAAMAFDFVLIVRDERRYIWSWRISPHAKTYIVIRYLGVLAQIFNVVFTIWLSSKTDVEPQLCKTWVAYQATVIQTFVLVVDALLFLAIYAAFYQRYWIMGILVALAAAQPSSMVISFLAVASDIEYTPECLIRQVHFGSIYFGTTTLATHVIILFLSLWKFFIDRRAQTPLRRVIVRDSTLAVACTTIILLFMLLCSLGVIKVGMNSNMIYYWLLSTLWVAVGRIILSLERLKSDHNSGGSTTENSVGVITTQIFIPEDPSVYELALDVNCSTCPSTPSVADQSMGELQSRKDAGVEA</sequence>
<reference evidence="1" key="1">
    <citation type="journal article" date="2021" name="New Phytol.">
        <title>Evolutionary innovations through gain and loss of genes in the ectomycorrhizal Boletales.</title>
        <authorList>
            <person name="Wu G."/>
            <person name="Miyauchi S."/>
            <person name="Morin E."/>
            <person name="Kuo A."/>
            <person name="Drula E."/>
            <person name="Varga T."/>
            <person name="Kohler A."/>
            <person name="Feng B."/>
            <person name="Cao Y."/>
            <person name="Lipzen A."/>
            <person name="Daum C."/>
            <person name="Hundley H."/>
            <person name="Pangilinan J."/>
            <person name="Johnson J."/>
            <person name="Barry K."/>
            <person name="LaButti K."/>
            <person name="Ng V."/>
            <person name="Ahrendt S."/>
            <person name="Min B."/>
            <person name="Choi I.G."/>
            <person name="Park H."/>
            <person name="Plett J.M."/>
            <person name="Magnuson J."/>
            <person name="Spatafora J.W."/>
            <person name="Nagy L.G."/>
            <person name="Henrissat B."/>
            <person name="Grigoriev I.V."/>
            <person name="Yang Z.L."/>
            <person name="Xu J."/>
            <person name="Martin F.M."/>
        </authorList>
    </citation>
    <scope>NUCLEOTIDE SEQUENCE</scope>
    <source>
        <strain evidence="1">ATCC 28755</strain>
    </source>
</reference>
<comment type="caution">
    <text evidence="1">The sequence shown here is derived from an EMBL/GenBank/DDBJ whole genome shotgun (WGS) entry which is preliminary data.</text>
</comment>
<name>A0ACB8AC00_9AGAM</name>
<evidence type="ECO:0000313" key="2">
    <source>
        <dbReference type="Proteomes" id="UP000790377"/>
    </source>
</evidence>
<organism evidence="1 2">
    <name type="scientific">Hygrophoropsis aurantiaca</name>
    <dbReference type="NCBI Taxonomy" id="72124"/>
    <lineage>
        <taxon>Eukaryota</taxon>
        <taxon>Fungi</taxon>
        <taxon>Dikarya</taxon>
        <taxon>Basidiomycota</taxon>
        <taxon>Agaricomycotina</taxon>
        <taxon>Agaricomycetes</taxon>
        <taxon>Agaricomycetidae</taxon>
        <taxon>Boletales</taxon>
        <taxon>Coniophorineae</taxon>
        <taxon>Hygrophoropsidaceae</taxon>
        <taxon>Hygrophoropsis</taxon>
    </lineage>
</organism>
<keyword evidence="2" id="KW-1185">Reference proteome</keyword>
<accession>A0ACB8AC00</accession>